<accession>A0AAW1JHL1</accession>
<evidence type="ECO:0000259" key="1">
    <source>
        <dbReference type="PROSITE" id="PS51112"/>
    </source>
</evidence>
<evidence type="ECO:0000313" key="2">
    <source>
        <dbReference type="EMBL" id="KAK9703173.1"/>
    </source>
</evidence>
<dbReference type="InterPro" id="IPR023473">
    <property type="entry name" value="AMMECR1"/>
</dbReference>
<dbReference type="PROSITE" id="PS51112">
    <property type="entry name" value="AMMECR1"/>
    <property type="match status" value="1"/>
</dbReference>
<comment type="caution">
    <text evidence="2">The sequence shown here is derived from an EMBL/GenBank/DDBJ whole genome shotgun (WGS) entry which is preliminary data.</text>
</comment>
<dbReference type="SUPFAM" id="SSF143447">
    <property type="entry name" value="AMMECR1-like"/>
    <property type="match status" value="1"/>
</dbReference>
<proteinExistence type="predicted"/>
<keyword evidence="3" id="KW-1185">Reference proteome</keyword>
<dbReference type="Gene3D" id="3.30.700.20">
    <property type="entry name" value="Hypothetical protein ph0010, domain 1"/>
    <property type="match status" value="1"/>
</dbReference>
<dbReference type="Proteomes" id="UP001458880">
    <property type="component" value="Unassembled WGS sequence"/>
</dbReference>
<dbReference type="InterPro" id="IPR002733">
    <property type="entry name" value="AMMECR1_domain"/>
</dbReference>
<dbReference type="EMBL" id="JASPKY010000375">
    <property type="protein sequence ID" value="KAK9703173.1"/>
    <property type="molecule type" value="Genomic_DNA"/>
</dbReference>
<dbReference type="InterPro" id="IPR036071">
    <property type="entry name" value="AMMECR1_dom_sf"/>
</dbReference>
<gene>
    <name evidence="2" type="ORF">QE152_g29482</name>
</gene>
<feature type="domain" description="AMMECR1" evidence="1">
    <location>
        <begin position="31"/>
        <end position="225"/>
    </location>
</feature>
<dbReference type="InterPro" id="IPR027485">
    <property type="entry name" value="AMMECR1_N"/>
</dbReference>
<protein>
    <submittedName>
        <fullName evidence="2">AMMECR1</fullName>
    </submittedName>
</protein>
<evidence type="ECO:0000313" key="3">
    <source>
        <dbReference type="Proteomes" id="UP001458880"/>
    </source>
</evidence>
<dbReference type="AlphaFoldDB" id="A0AAW1JHL1"/>
<dbReference type="Pfam" id="PF01871">
    <property type="entry name" value="AMMECR1"/>
    <property type="match status" value="1"/>
</dbReference>
<dbReference type="NCBIfam" id="TIGR00296">
    <property type="entry name" value="TIGR00296 family protein"/>
    <property type="match status" value="1"/>
</dbReference>
<dbReference type="PANTHER" id="PTHR13016">
    <property type="entry name" value="AMMECR1 HOMOLOG"/>
    <property type="match status" value="1"/>
</dbReference>
<reference evidence="2 3" key="1">
    <citation type="journal article" date="2024" name="BMC Genomics">
        <title>De novo assembly and annotation of Popillia japonica's genome with initial clues to its potential as an invasive pest.</title>
        <authorList>
            <person name="Cucini C."/>
            <person name="Boschi S."/>
            <person name="Funari R."/>
            <person name="Cardaioli E."/>
            <person name="Iannotti N."/>
            <person name="Marturano G."/>
            <person name="Paoli F."/>
            <person name="Bruttini M."/>
            <person name="Carapelli A."/>
            <person name="Frati F."/>
            <person name="Nardi F."/>
        </authorList>
    </citation>
    <scope>NUCLEOTIDE SEQUENCE [LARGE SCALE GENOMIC DNA]</scope>
    <source>
        <strain evidence="2">DMR45628</strain>
    </source>
</reference>
<name>A0AAW1JHL1_POPJA</name>
<dbReference type="FunFam" id="3.30.700.20:FF:000001">
    <property type="entry name" value="AMME syndrome candidate gene 1"/>
    <property type="match status" value="1"/>
</dbReference>
<sequence>MAAGCCGTKKQKLNNSTSVPSCNGTSMLSNGISNGMVALPEMCFFCFDVLYCHLYNLDPPKTPTFSNDAYPLFVTWKIGKDKRLRGCIGTFNAMNLQSGLREYAITSAFKDSRFNPITRDEFSKLSVSVSILRHFEDGSDYLDWEVGIHGIRIEFVNEKGNKRTATYLPEVAPEQGWDQVQTIDSLLRKGGYKASISHDLRKSIKLTRYQSEKITQLMWGRTVAAPPHTLPTPYQPPTLVMVQQPLPLPTYSNPGFIQPPSYMSIPTPGSVWWDPYAGPSSYQREFPVLPSLDGSEMNGYQSPPFRKRK</sequence>
<dbReference type="PANTHER" id="PTHR13016:SF0">
    <property type="entry name" value="AMME SYNDROME CANDIDATE GENE 1 PROTEIN"/>
    <property type="match status" value="1"/>
</dbReference>
<organism evidence="2 3">
    <name type="scientific">Popillia japonica</name>
    <name type="common">Japanese beetle</name>
    <dbReference type="NCBI Taxonomy" id="7064"/>
    <lineage>
        <taxon>Eukaryota</taxon>
        <taxon>Metazoa</taxon>
        <taxon>Ecdysozoa</taxon>
        <taxon>Arthropoda</taxon>
        <taxon>Hexapoda</taxon>
        <taxon>Insecta</taxon>
        <taxon>Pterygota</taxon>
        <taxon>Neoptera</taxon>
        <taxon>Endopterygota</taxon>
        <taxon>Coleoptera</taxon>
        <taxon>Polyphaga</taxon>
        <taxon>Scarabaeiformia</taxon>
        <taxon>Scarabaeidae</taxon>
        <taxon>Rutelinae</taxon>
        <taxon>Popillia</taxon>
    </lineage>
</organism>